<evidence type="ECO:0000313" key="3">
    <source>
        <dbReference type="Proteomes" id="UP001262754"/>
    </source>
</evidence>
<keyword evidence="3" id="KW-1185">Reference proteome</keyword>
<dbReference type="InterPro" id="IPR041920">
    <property type="entry name" value="ROS/MUCR_sf"/>
</dbReference>
<evidence type="ECO:0000313" key="2">
    <source>
        <dbReference type="EMBL" id="MDR6529621.1"/>
    </source>
</evidence>
<gene>
    <name evidence="2" type="ORF">J2800_000336</name>
</gene>
<dbReference type="Proteomes" id="UP001262754">
    <property type="component" value="Unassembled WGS sequence"/>
</dbReference>
<protein>
    <submittedName>
        <fullName evidence="2">Transcriptional regulator</fullName>
    </submittedName>
</protein>
<dbReference type="InterPro" id="IPR008807">
    <property type="entry name" value="ROS_MUCR"/>
</dbReference>
<dbReference type="EMBL" id="JAVDRL010000001">
    <property type="protein sequence ID" value="MDR6529621.1"/>
    <property type="molecule type" value="Genomic_DNA"/>
</dbReference>
<comment type="caution">
    <text evidence="2">The sequence shown here is derived from an EMBL/GenBank/DDBJ whole genome shotgun (WGS) entry which is preliminary data.</text>
</comment>
<organism evidence="2 3">
    <name type="scientific">Caulobacter rhizosphaerae</name>
    <dbReference type="NCBI Taxonomy" id="2010972"/>
    <lineage>
        <taxon>Bacteria</taxon>
        <taxon>Pseudomonadati</taxon>
        <taxon>Pseudomonadota</taxon>
        <taxon>Alphaproteobacteria</taxon>
        <taxon>Caulobacterales</taxon>
        <taxon>Caulobacteraceae</taxon>
        <taxon>Caulobacter</taxon>
    </lineage>
</organism>
<evidence type="ECO:0000256" key="1">
    <source>
        <dbReference type="ARBA" id="ARBA00007031"/>
    </source>
</evidence>
<comment type="similarity">
    <text evidence="1">Belongs to the ros/MucR family.</text>
</comment>
<reference evidence="2 3" key="1">
    <citation type="submission" date="2023-07" db="EMBL/GenBank/DDBJ databases">
        <title>Sorghum-associated microbial communities from plants grown in Nebraska, USA.</title>
        <authorList>
            <person name="Schachtman D."/>
        </authorList>
    </citation>
    <scope>NUCLEOTIDE SEQUENCE [LARGE SCALE GENOMIC DNA]</scope>
    <source>
        <strain evidence="2 3">DS2154</strain>
    </source>
</reference>
<proteinExistence type="inferred from homology"/>
<dbReference type="Pfam" id="PF05443">
    <property type="entry name" value="ROS_MUCR"/>
    <property type="match status" value="1"/>
</dbReference>
<accession>A0ABU1MVB1</accession>
<name>A0ABU1MVB1_9CAUL</name>
<dbReference type="RefSeq" id="WP_056759985.1">
    <property type="nucleotide sequence ID" value="NZ_JAVDRL010000001.1"/>
</dbReference>
<sequence>MATAYGEAGPHEDDVDILGLSASIVAAYVAQNTVARTAIPDLIRSVHGALSALNGAQTDQQPAERNKPAVPVSRSVQRDYIVCLEDGKKLKMLKRYLRTHYDMSPEEYRRKWSLPGDYPMVAPAYAERRSDFAKSIGLGKGKMRGR</sequence>
<dbReference type="Gene3D" id="1.10.10.1550">
    <property type="entry name" value="ROS/MUCR transcriptional regulator protein"/>
    <property type="match status" value="1"/>
</dbReference>